<accession>A0A9N9GQS7</accession>
<organism evidence="1 2">
    <name type="scientific">Dentiscutata erythropus</name>
    <dbReference type="NCBI Taxonomy" id="1348616"/>
    <lineage>
        <taxon>Eukaryota</taxon>
        <taxon>Fungi</taxon>
        <taxon>Fungi incertae sedis</taxon>
        <taxon>Mucoromycota</taxon>
        <taxon>Glomeromycotina</taxon>
        <taxon>Glomeromycetes</taxon>
        <taxon>Diversisporales</taxon>
        <taxon>Gigasporaceae</taxon>
        <taxon>Dentiscutata</taxon>
    </lineage>
</organism>
<gene>
    <name evidence="1" type="ORF">DERYTH_LOCUS8937</name>
</gene>
<dbReference type="AlphaFoldDB" id="A0A9N9GQS7"/>
<evidence type="ECO:0000313" key="2">
    <source>
        <dbReference type="Proteomes" id="UP000789405"/>
    </source>
</evidence>
<keyword evidence="2" id="KW-1185">Reference proteome</keyword>
<proteinExistence type="predicted"/>
<dbReference type="Proteomes" id="UP000789405">
    <property type="component" value="Unassembled WGS sequence"/>
</dbReference>
<sequence>MLLQFNVAVLAWNLEELCLMKILNKCKDIFLLSVHPNAHYISRFTQSVEPITANNDDEK</sequence>
<comment type="caution">
    <text evidence="1">The sequence shown here is derived from an EMBL/GenBank/DDBJ whole genome shotgun (WGS) entry which is preliminary data.</text>
</comment>
<evidence type="ECO:0000313" key="1">
    <source>
        <dbReference type="EMBL" id="CAG8626846.1"/>
    </source>
</evidence>
<name>A0A9N9GQS7_9GLOM</name>
<protein>
    <submittedName>
        <fullName evidence="1">6731_t:CDS:1</fullName>
    </submittedName>
</protein>
<dbReference type="EMBL" id="CAJVPY010004741">
    <property type="protein sequence ID" value="CAG8626846.1"/>
    <property type="molecule type" value="Genomic_DNA"/>
</dbReference>
<reference evidence="1" key="1">
    <citation type="submission" date="2021-06" db="EMBL/GenBank/DDBJ databases">
        <authorList>
            <person name="Kallberg Y."/>
            <person name="Tangrot J."/>
            <person name="Rosling A."/>
        </authorList>
    </citation>
    <scope>NUCLEOTIDE SEQUENCE</scope>
    <source>
        <strain evidence="1">MA453B</strain>
    </source>
</reference>